<dbReference type="NCBIfam" id="NF004127">
    <property type="entry name" value="PRK05617.1"/>
    <property type="match status" value="1"/>
</dbReference>
<dbReference type="InterPro" id="IPR029045">
    <property type="entry name" value="ClpP/crotonase-like_dom_sf"/>
</dbReference>
<dbReference type="SUPFAM" id="SSF52096">
    <property type="entry name" value="ClpP/crotonase"/>
    <property type="match status" value="1"/>
</dbReference>
<feature type="domain" description="Enoyl-CoA hydratase/isomerase" evidence="2">
    <location>
        <begin position="22"/>
        <end position="351"/>
    </location>
</feature>
<reference evidence="3 4" key="1">
    <citation type="submission" date="2016-10" db="EMBL/GenBank/DDBJ databases">
        <authorList>
            <person name="Varghese N."/>
            <person name="Submissions S."/>
        </authorList>
    </citation>
    <scope>NUCLEOTIDE SEQUENCE [LARGE SCALE GENOMIC DNA]</scope>
    <source>
        <strain evidence="3 4">CECT 8317</strain>
    </source>
</reference>
<organism evidence="3 4">
    <name type="scientific">Halopseudomonas aestusnigri</name>
    <dbReference type="NCBI Taxonomy" id="857252"/>
    <lineage>
        <taxon>Bacteria</taxon>
        <taxon>Pseudomonadati</taxon>
        <taxon>Pseudomonadota</taxon>
        <taxon>Gammaproteobacteria</taxon>
        <taxon>Pseudomonadales</taxon>
        <taxon>Pseudomonadaceae</taxon>
        <taxon>Halopseudomonas</taxon>
    </lineage>
</organism>
<dbReference type="CDD" id="cd06558">
    <property type="entry name" value="crotonase-like"/>
    <property type="match status" value="1"/>
</dbReference>
<comment type="caution">
    <text evidence="3">The sequence shown here is derived from an EMBL/GenBank/DDBJ whole genome shotgun (WGS) entry which is preliminary data.</text>
</comment>
<dbReference type="GO" id="GO:0006574">
    <property type="term" value="P:L-valine catabolic process"/>
    <property type="evidence" value="ECO:0007669"/>
    <property type="project" value="TreeGrafter"/>
</dbReference>
<dbReference type="Gene3D" id="3.90.226.10">
    <property type="entry name" value="2-enoyl-CoA Hydratase, Chain A, domain 1"/>
    <property type="match status" value="1"/>
</dbReference>
<dbReference type="AlphaFoldDB" id="A0AAQ1G872"/>
<dbReference type="InterPro" id="IPR045004">
    <property type="entry name" value="ECH_dom"/>
</dbReference>
<dbReference type="Proteomes" id="UP000243518">
    <property type="component" value="Unassembled WGS sequence"/>
</dbReference>
<accession>A0AAQ1G872</accession>
<evidence type="ECO:0000313" key="3">
    <source>
        <dbReference type="EMBL" id="SEG31713.1"/>
    </source>
</evidence>
<evidence type="ECO:0000313" key="4">
    <source>
        <dbReference type="Proteomes" id="UP000243518"/>
    </source>
</evidence>
<dbReference type="Pfam" id="PF16113">
    <property type="entry name" value="ECH_2"/>
    <property type="match status" value="1"/>
</dbReference>
<name>A0AAQ1G872_9GAMM</name>
<sequence length="356" mass="39435">MEMFMSETATQLVLIERRGHIGQLTLNRPAGLNALNLDMVRVLHRQLENWESDAQIAAVVLRGTGERAFCAGGDIRYMYDNYLAGRHHEPETFFTEEYDLDAYIHAYPKPILALMDGFVLGGGMGLAQGASIRLLTERSRLGMPETAIGYFPDVGGSYFLSHLPGQLGIYLGITGNHVNSSDALYAGLGDLCINSARLGELEALIDSFNPADGSLRDQVAALANAELPASELKALQPAIDLHFAQPDIATIHASLASEQRPEYRDWAQRTIEIIDNRSPLAMAVTQAMLLRGRTLPLADCFVMELHIGRQWFEKGNIMEGVRALIVDKDKQPRWQPPHIDQLDAAMVEAFFDGFQR</sequence>
<dbReference type="PANTHER" id="PTHR43176">
    <property type="entry name" value="3-HYDROXYISOBUTYRYL-COA HYDROLASE-RELATED"/>
    <property type="match status" value="1"/>
</dbReference>
<dbReference type="PANTHER" id="PTHR43176:SF6">
    <property type="entry name" value="3-HYDROXYISOBUTYRYL-COA HYDROLASE"/>
    <property type="match status" value="1"/>
</dbReference>
<keyword evidence="1" id="KW-0378">Hydrolase</keyword>
<dbReference type="EMBL" id="FNVE01000005">
    <property type="protein sequence ID" value="SEG31713.1"/>
    <property type="molecule type" value="Genomic_DNA"/>
</dbReference>
<evidence type="ECO:0000256" key="1">
    <source>
        <dbReference type="ARBA" id="ARBA00022801"/>
    </source>
</evidence>
<dbReference type="InterPro" id="IPR032259">
    <property type="entry name" value="HIBYL-CoA-H"/>
</dbReference>
<evidence type="ECO:0000259" key="2">
    <source>
        <dbReference type="Pfam" id="PF16113"/>
    </source>
</evidence>
<dbReference type="GO" id="GO:0003860">
    <property type="term" value="F:3-hydroxyisobutyryl-CoA hydrolase activity"/>
    <property type="evidence" value="ECO:0007669"/>
    <property type="project" value="InterPro"/>
</dbReference>
<protein>
    <submittedName>
        <fullName evidence="3">Enoyl-CoA hydratase/carnithine racemase</fullName>
    </submittedName>
</protein>
<gene>
    <name evidence="3" type="ORF">SAMN05216586_10545</name>
</gene>
<keyword evidence="4" id="KW-1185">Reference proteome</keyword>
<proteinExistence type="predicted"/>